<evidence type="ECO:0000256" key="3">
    <source>
        <dbReference type="SAM" id="Phobius"/>
    </source>
</evidence>
<reference evidence="5" key="2">
    <citation type="submission" date="2020-10" db="UniProtKB">
        <authorList>
            <consortium name="WormBaseParasite"/>
        </authorList>
    </citation>
    <scope>IDENTIFICATION</scope>
</reference>
<dbReference type="PANTHER" id="PTHR22898:SF3">
    <property type="entry name" value="ALPHA-1,2-FUCOSYLTRANSFERASE-RELATED"/>
    <property type="match status" value="1"/>
</dbReference>
<keyword evidence="1" id="KW-0328">Glycosyltransferase</keyword>
<dbReference type="WBParaSite" id="Pan_g17698.t1">
    <property type="protein sequence ID" value="Pan_g17698.t1"/>
    <property type="gene ID" value="Pan_g17698"/>
</dbReference>
<keyword evidence="3" id="KW-1133">Transmembrane helix</keyword>
<dbReference type="InterPro" id="IPR002516">
    <property type="entry name" value="Glyco_trans_11"/>
</dbReference>
<proteinExistence type="predicted"/>
<dbReference type="InterPro" id="IPR052501">
    <property type="entry name" value="Alpha-1-2_FucT"/>
</dbReference>
<dbReference type="GO" id="GO:0016020">
    <property type="term" value="C:membrane"/>
    <property type="evidence" value="ECO:0007669"/>
    <property type="project" value="InterPro"/>
</dbReference>
<dbReference type="GO" id="GO:0005975">
    <property type="term" value="P:carbohydrate metabolic process"/>
    <property type="evidence" value="ECO:0007669"/>
    <property type="project" value="InterPro"/>
</dbReference>
<keyword evidence="3" id="KW-0812">Transmembrane</keyword>
<dbReference type="Proteomes" id="UP000492821">
    <property type="component" value="Unassembled WGS sequence"/>
</dbReference>
<evidence type="ECO:0000313" key="5">
    <source>
        <dbReference type="WBParaSite" id="Pan_g17698.t1"/>
    </source>
</evidence>
<protein>
    <submittedName>
        <fullName evidence="5">L-Fucosyltransferase</fullName>
    </submittedName>
</protein>
<accession>A0A7E4ZUA6</accession>
<keyword evidence="4" id="KW-1185">Reference proteome</keyword>
<dbReference type="AlphaFoldDB" id="A0A7E4ZUA6"/>
<evidence type="ECO:0000256" key="2">
    <source>
        <dbReference type="ARBA" id="ARBA00022679"/>
    </source>
</evidence>
<evidence type="ECO:0000256" key="1">
    <source>
        <dbReference type="ARBA" id="ARBA00022676"/>
    </source>
</evidence>
<sequence>MHKIKYLTIAGVVINLCIGGLYYVNSYQYTQLDSNQTESIVPSDDDDPSANVTLNNYTNVLPDEKFVTLNFWHFAGLGNQFWRIASLYGIAKQINRTPYFNSELPTLTESYEYYAKYFPNIIPSEIIKFIPGSTINETTRAFANGSRQYEDPKHLTNETVQYLRLSSSYVQGYKFFDEYKPFLKNVFQCAPNVVQHTREVAEKANWNLTQHNFCVNTRRGDFVSIPHYRHSSKYFSNPATEFVLDILQQKTSSHVNVIYSSDDAAFTKGLYNESRNGTTFIDSSDLKFNKYESLCFLIHNCDSVLLTATGTTFGWWFAYLKEKPGDIYYDGVLANAKLDWILDDYVPPWWHRVCVESGVPKLVGFKKCQGNSAYPYKDYTS</sequence>
<dbReference type="GO" id="GO:0008107">
    <property type="term" value="F:galactoside 2-alpha-L-fucosyltransferase activity"/>
    <property type="evidence" value="ECO:0007669"/>
    <property type="project" value="InterPro"/>
</dbReference>
<dbReference type="PANTHER" id="PTHR22898">
    <property type="entry name" value="UNCHARACTERIZED GLYCOSOL TRANSFERASE-RELATED"/>
    <property type="match status" value="1"/>
</dbReference>
<organism evidence="4 5">
    <name type="scientific">Panagrellus redivivus</name>
    <name type="common">Microworm</name>
    <dbReference type="NCBI Taxonomy" id="6233"/>
    <lineage>
        <taxon>Eukaryota</taxon>
        <taxon>Metazoa</taxon>
        <taxon>Ecdysozoa</taxon>
        <taxon>Nematoda</taxon>
        <taxon>Chromadorea</taxon>
        <taxon>Rhabditida</taxon>
        <taxon>Tylenchina</taxon>
        <taxon>Panagrolaimomorpha</taxon>
        <taxon>Panagrolaimoidea</taxon>
        <taxon>Panagrolaimidae</taxon>
        <taxon>Panagrellus</taxon>
    </lineage>
</organism>
<keyword evidence="2" id="KW-0808">Transferase</keyword>
<reference evidence="4" key="1">
    <citation type="journal article" date="2013" name="Genetics">
        <title>The draft genome and transcriptome of Panagrellus redivivus are shaped by the harsh demands of a free-living lifestyle.</title>
        <authorList>
            <person name="Srinivasan J."/>
            <person name="Dillman A.R."/>
            <person name="Macchietto M.G."/>
            <person name="Heikkinen L."/>
            <person name="Lakso M."/>
            <person name="Fracchia K.M."/>
            <person name="Antoshechkin I."/>
            <person name="Mortazavi A."/>
            <person name="Wong G."/>
            <person name="Sternberg P.W."/>
        </authorList>
    </citation>
    <scope>NUCLEOTIDE SEQUENCE [LARGE SCALE GENOMIC DNA]</scope>
    <source>
        <strain evidence="4">MT8872</strain>
    </source>
</reference>
<name>A0A7E4ZUA6_PANRE</name>
<evidence type="ECO:0000313" key="4">
    <source>
        <dbReference type="Proteomes" id="UP000492821"/>
    </source>
</evidence>
<feature type="transmembrane region" description="Helical" evidence="3">
    <location>
        <begin position="7"/>
        <end position="24"/>
    </location>
</feature>
<dbReference type="Pfam" id="PF01531">
    <property type="entry name" value="Glyco_transf_11"/>
    <property type="match status" value="1"/>
</dbReference>
<keyword evidence="3" id="KW-0472">Membrane</keyword>